<dbReference type="InterPro" id="IPR021729">
    <property type="entry name" value="DUF3298"/>
</dbReference>
<name>A0A9X1FPV9_9FLAO</name>
<sequence>MKLRLLLLLSITIFIGCKKTSTLSFSLESFSESDLKICENDSCSKITIDYIKVVGDEAIASKINSQIESYIIKSLFLGEDERPSAKSIEEAARQFIIAYRDHKNEFEYNLKYEAEVTVSKMYENENILCLQLQSYLFTGGAHGYGSTHFKNIDEETGEEITVSELFEDEKGFLELTEKAFRKKYKIPENESINYTGFWFEDDTFYLPETIGISKKNIVFIYNPYDIASYAEGPIIFEIPLKEAKPFLSNTYFP</sequence>
<dbReference type="InterPro" id="IPR025303">
    <property type="entry name" value="PdaC"/>
</dbReference>
<evidence type="ECO:0000259" key="1">
    <source>
        <dbReference type="Pfam" id="PF11738"/>
    </source>
</evidence>
<comment type="caution">
    <text evidence="3">The sequence shown here is derived from an EMBL/GenBank/DDBJ whole genome shotgun (WGS) entry which is preliminary data.</text>
</comment>
<keyword evidence="4" id="KW-1185">Reference proteome</keyword>
<proteinExistence type="predicted"/>
<dbReference type="Pfam" id="PF13739">
    <property type="entry name" value="PdaC"/>
    <property type="match status" value="1"/>
</dbReference>
<accession>A0A9X1FPV9</accession>
<dbReference type="Proteomes" id="UP001138686">
    <property type="component" value="Unassembled WGS sequence"/>
</dbReference>
<evidence type="ECO:0000313" key="4">
    <source>
        <dbReference type="Proteomes" id="UP001138686"/>
    </source>
</evidence>
<feature type="domain" description="Deacetylase PdaC" evidence="2">
    <location>
        <begin position="38"/>
        <end position="143"/>
    </location>
</feature>
<gene>
    <name evidence="3" type="ORF">KXJ69_10080</name>
</gene>
<dbReference type="PROSITE" id="PS51257">
    <property type="entry name" value="PROKAR_LIPOPROTEIN"/>
    <property type="match status" value="1"/>
</dbReference>
<organism evidence="3 4">
    <name type="scientific">Halomarinibacterium sedimenti</name>
    <dbReference type="NCBI Taxonomy" id="2857106"/>
    <lineage>
        <taxon>Bacteria</taxon>
        <taxon>Pseudomonadati</taxon>
        <taxon>Bacteroidota</taxon>
        <taxon>Flavobacteriia</taxon>
        <taxon>Flavobacteriales</taxon>
        <taxon>Flavobacteriaceae</taxon>
        <taxon>Halomarinibacterium</taxon>
    </lineage>
</organism>
<evidence type="ECO:0000313" key="3">
    <source>
        <dbReference type="EMBL" id="MBW2938456.1"/>
    </source>
</evidence>
<evidence type="ECO:0000259" key="2">
    <source>
        <dbReference type="Pfam" id="PF13739"/>
    </source>
</evidence>
<protein>
    <submittedName>
        <fullName evidence="3">DUF3298 and DUF4163 domain-containing protein</fullName>
    </submittedName>
</protein>
<dbReference type="EMBL" id="JAHWDP010000004">
    <property type="protein sequence ID" value="MBW2938456.1"/>
    <property type="molecule type" value="Genomic_DNA"/>
</dbReference>
<reference evidence="3" key="1">
    <citation type="submission" date="2021-07" db="EMBL/GenBank/DDBJ databases">
        <title>Aureisphaera sp. CAU 1614 isolated from sea sediment.</title>
        <authorList>
            <person name="Kim W."/>
        </authorList>
    </citation>
    <scope>NUCLEOTIDE SEQUENCE</scope>
    <source>
        <strain evidence="3">CAU 1614</strain>
    </source>
</reference>
<feature type="domain" description="DUF3298" evidence="1">
    <location>
        <begin position="172"/>
        <end position="240"/>
    </location>
</feature>
<dbReference type="AlphaFoldDB" id="A0A9X1FPV9"/>
<dbReference type="RefSeq" id="WP_219052986.1">
    <property type="nucleotide sequence ID" value="NZ_JAHWDP010000004.1"/>
</dbReference>
<dbReference type="Pfam" id="PF11738">
    <property type="entry name" value="DUF3298"/>
    <property type="match status" value="1"/>
</dbReference>